<evidence type="ECO:0000256" key="1">
    <source>
        <dbReference type="SAM" id="MobiDB-lite"/>
    </source>
</evidence>
<sequence length="835" mass="92150">MQKITALCVSITLFFLGHLSAQDLRPPAYPLITHDPYFSLWSTTDKLTDSPTRHWTGKPQSLEGMIRVDGKVYQFLGAVPTTYEPILATGETHPYTAQYTMNKPGPGWEKPDYNAAGWSSGQGPFGDTPEAKTKWTNSDNAGMKDGIYFRREFSYDGKSDPEKLLLSINHDDDVVVYLNGSKILDKPDYVNEYVNLPLSAAGQKALRTGKNVLAVHCVSPRGGSFVDVGILNPITPSALETAIQTGVTVSATQTNYTFTAGPIKLAVNFLSPLLLDELEVVARPISYVSFDVHSGDSKPHSVQIFLSESGTMATNTIGQEVVMKAGQVTGLTYQTVGTQAQEILVKKGDNVRIDWGYAYLAVPQQAGNKTASGMADGLKKAFLSTGQLRAAGGNVSPRAAVDIAIATVLDFSNVTTKTVSKHVMLAYDDIYSVQYFKQNLRPWWRRDEKTSMPELLQTAEKDYPRLFHKCTAFDAQLRADAQKAGGKDYADLCVLAYRQAIAAHKIVAGPKGEVLFLSKENFSNGSIGTVDITYPSAPLFLLYNTTLLKGMMEPIFQYSESGRWKKPFAAHDVGTYPQANGQTYGEDMPVEESGNMLILTGAIAAAEGNANYARKHWKTLTTWVEYLKKDGFDPANQLCTDDFAGHIARNANLSVKAIMGIAAYGKMAGQLGDKATADSYLKAARDMATKWQELAIDKGHDKPHYDLTFENAGDTWSQKYNLVWDKILGLNIFPKEVAQTEIAYYLKKQEPYGLPLDSRKTYTKSDWIIWTATLAKSNGDFKDFIKPVWRYVNETPSRVPLSDWHETTNAKQVGFQARSVVGGYFIKMLDGKLSK</sequence>
<dbReference type="InterPro" id="IPR008979">
    <property type="entry name" value="Galactose-bd-like_sf"/>
</dbReference>
<keyword evidence="2" id="KW-0732">Signal</keyword>
<dbReference type="SUPFAM" id="SSF49785">
    <property type="entry name" value="Galactose-binding domain-like"/>
    <property type="match status" value="1"/>
</dbReference>
<evidence type="ECO:0000259" key="5">
    <source>
        <dbReference type="Pfam" id="PF17168"/>
    </source>
</evidence>
<dbReference type="PANTHER" id="PTHR31987:SF1">
    <property type="entry name" value="GLUTAMINASE A"/>
    <property type="match status" value="1"/>
</dbReference>
<dbReference type="InterPro" id="IPR032514">
    <property type="entry name" value="GtaA_central"/>
</dbReference>
<dbReference type="EMBL" id="FOLQ01000007">
    <property type="protein sequence ID" value="SFD82392.1"/>
    <property type="molecule type" value="Genomic_DNA"/>
</dbReference>
<dbReference type="STRING" id="662367.SAMN05216167_107187"/>
<evidence type="ECO:0000313" key="7">
    <source>
        <dbReference type="Proteomes" id="UP000198598"/>
    </source>
</evidence>
<dbReference type="AlphaFoldDB" id="A0A1I1VH21"/>
<evidence type="ECO:0000259" key="3">
    <source>
        <dbReference type="Pfam" id="PF16334"/>
    </source>
</evidence>
<dbReference type="RefSeq" id="WP_093829110.1">
    <property type="nucleotide sequence ID" value="NZ_FOLQ01000007.1"/>
</dbReference>
<dbReference type="Gene3D" id="2.60.120.260">
    <property type="entry name" value="Galactose-binding domain-like"/>
    <property type="match status" value="1"/>
</dbReference>
<feature type="chain" id="PRO_5011704308" description="L-glutaminase" evidence="2">
    <location>
        <begin position="22"/>
        <end position="835"/>
    </location>
</feature>
<proteinExistence type="predicted"/>
<dbReference type="OrthoDB" id="175993at2"/>
<reference evidence="6 7" key="1">
    <citation type="submission" date="2016-10" db="EMBL/GenBank/DDBJ databases">
        <authorList>
            <person name="de Groot N.N."/>
        </authorList>
    </citation>
    <scope>NUCLEOTIDE SEQUENCE [LARGE SCALE GENOMIC DNA]</scope>
    <source>
        <strain evidence="6 7">DSM 26130</strain>
    </source>
</reference>
<dbReference type="Pfam" id="PF16335">
    <property type="entry name" value="GtaA_6_Hairpin"/>
    <property type="match status" value="1"/>
</dbReference>
<dbReference type="Pfam" id="PF17168">
    <property type="entry name" value="DUF5127"/>
    <property type="match status" value="1"/>
</dbReference>
<evidence type="ECO:0000259" key="4">
    <source>
        <dbReference type="Pfam" id="PF16335"/>
    </source>
</evidence>
<accession>A0A1I1VH21</accession>
<feature type="domain" description="DUF4964" evidence="3">
    <location>
        <begin position="21"/>
        <end position="80"/>
    </location>
</feature>
<feature type="domain" description="Glutaminase A central" evidence="4">
    <location>
        <begin position="486"/>
        <end position="827"/>
    </location>
</feature>
<evidence type="ECO:0000256" key="2">
    <source>
        <dbReference type="SAM" id="SignalP"/>
    </source>
</evidence>
<dbReference type="Proteomes" id="UP000198598">
    <property type="component" value="Unassembled WGS sequence"/>
</dbReference>
<dbReference type="InterPro" id="IPR033433">
    <property type="entry name" value="GtaA_N"/>
</dbReference>
<feature type="domain" description="Glutaminase A N-terminal" evidence="5">
    <location>
        <begin position="252"/>
        <end position="480"/>
    </location>
</feature>
<feature type="signal peptide" evidence="2">
    <location>
        <begin position="1"/>
        <end position="21"/>
    </location>
</feature>
<keyword evidence="7" id="KW-1185">Reference proteome</keyword>
<dbReference type="InterPro" id="IPR052743">
    <property type="entry name" value="Glutaminase_GtaA"/>
</dbReference>
<dbReference type="Pfam" id="PF16334">
    <property type="entry name" value="DUF4964"/>
    <property type="match status" value="1"/>
</dbReference>
<dbReference type="InterPro" id="IPR032515">
    <property type="entry name" value="DUF4964"/>
</dbReference>
<gene>
    <name evidence="6" type="ORF">SAMN05216167_107187</name>
</gene>
<protein>
    <recommendedName>
        <fullName evidence="8">L-glutaminase</fullName>
    </recommendedName>
</protein>
<organism evidence="6 7">
    <name type="scientific">Spirosoma endophyticum</name>
    <dbReference type="NCBI Taxonomy" id="662367"/>
    <lineage>
        <taxon>Bacteria</taxon>
        <taxon>Pseudomonadati</taxon>
        <taxon>Bacteroidota</taxon>
        <taxon>Cytophagia</taxon>
        <taxon>Cytophagales</taxon>
        <taxon>Cytophagaceae</taxon>
        <taxon>Spirosoma</taxon>
    </lineage>
</organism>
<evidence type="ECO:0000313" key="6">
    <source>
        <dbReference type="EMBL" id="SFD82392.1"/>
    </source>
</evidence>
<feature type="region of interest" description="Disordered" evidence="1">
    <location>
        <begin position="110"/>
        <end position="138"/>
    </location>
</feature>
<name>A0A1I1VH21_9BACT</name>
<dbReference type="PANTHER" id="PTHR31987">
    <property type="entry name" value="GLUTAMINASE A-RELATED"/>
    <property type="match status" value="1"/>
</dbReference>
<evidence type="ECO:0008006" key="8">
    <source>
        <dbReference type="Google" id="ProtNLM"/>
    </source>
</evidence>